<protein>
    <recommendedName>
        <fullName evidence="8">tRNA N6-adenosine threonylcarbamoyltransferase</fullName>
        <ecNumber evidence="8">2.3.1.234</ecNumber>
    </recommendedName>
    <alternativeName>
        <fullName evidence="8">N6-L-threonylcarbamoyladenine synthase</fullName>
        <shortName evidence="8">t(6)A synthase</shortName>
    </alternativeName>
    <alternativeName>
        <fullName evidence="8">t(6)A37 threonylcarbamoyladenosine biosynthesis protein TsaD</fullName>
    </alternativeName>
    <alternativeName>
        <fullName evidence="8">tRNA threonylcarbamoyladenosine biosynthesis protein TsaD</fullName>
    </alternativeName>
</protein>
<keyword evidence="4 8" id="KW-0479">Metal-binding</keyword>
<comment type="function">
    <text evidence="8">Required for the formation of a threonylcarbamoyl group on adenosine at position 37 (t(6)A37) in tRNAs that read codons beginning with adenine. Is involved in the transfer of the threonylcarbamoyl moiety of threonylcarbamoyl-AMP (TC-AMP) to the N6 group of A37, together with TsaE and TsaB. TsaD likely plays a direct catalytic role in this reaction.</text>
</comment>
<dbReference type="GeneID" id="83058151"/>
<feature type="binding site" evidence="8">
    <location>
        <position position="124"/>
    </location>
    <ligand>
        <name>Fe cation</name>
        <dbReference type="ChEBI" id="CHEBI:24875"/>
    </ligand>
</feature>
<evidence type="ECO:0000256" key="7">
    <source>
        <dbReference type="ARBA" id="ARBA00048117"/>
    </source>
</evidence>
<feature type="binding site" evidence="8">
    <location>
        <begin position="143"/>
        <end position="147"/>
    </location>
    <ligand>
        <name>substrate</name>
    </ligand>
</feature>
<dbReference type="STRING" id="1197717.BED41_09855"/>
<dbReference type="InterPro" id="IPR022450">
    <property type="entry name" value="TsaD"/>
</dbReference>
<keyword evidence="2 8" id="KW-0808">Transferase</keyword>
<dbReference type="Gene3D" id="3.30.420.40">
    <property type="match status" value="2"/>
</dbReference>
<dbReference type="HAMAP" id="MF_01445">
    <property type="entry name" value="TsaD"/>
    <property type="match status" value="1"/>
</dbReference>
<dbReference type="PANTHER" id="PTHR11735:SF6">
    <property type="entry name" value="TRNA N6-ADENOSINE THREONYLCARBAMOYLTRANSFERASE, MITOCHONDRIAL"/>
    <property type="match status" value="1"/>
</dbReference>
<dbReference type="SUPFAM" id="SSF53067">
    <property type="entry name" value="Actin-like ATPase domain"/>
    <property type="match status" value="2"/>
</dbReference>
<evidence type="ECO:0000256" key="3">
    <source>
        <dbReference type="ARBA" id="ARBA00022694"/>
    </source>
</evidence>
<keyword evidence="11" id="KW-1185">Reference proteome</keyword>
<organism evidence="10 11">
    <name type="scientific">Cloacibacillus porcorum</name>
    <dbReference type="NCBI Taxonomy" id="1197717"/>
    <lineage>
        <taxon>Bacteria</taxon>
        <taxon>Thermotogati</taxon>
        <taxon>Synergistota</taxon>
        <taxon>Synergistia</taxon>
        <taxon>Synergistales</taxon>
        <taxon>Synergistaceae</taxon>
        <taxon>Cloacibacillus</taxon>
    </lineage>
</organism>
<gene>
    <name evidence="8" type="primary">tsaD</name>
    <name evidence="10" type="ORF">BED41_09855</name>
</gene>
<dbReference type="InterPro" id="IPR043129">
    <property type="entry name" value="ATPase_NBD"/>
</dbReference>
<dbReference type="RefSeq" id="WP_066745450.1">
    <property type="nucleotide sequence ID" value="NZ_CP016757.1"/>
</dbReference>
<evidence type="ECO:0000313" key="10">
    <source>
        <dbReference type="EMBL" id="ANZ45345.1"/>
    </source>
</evidence>
<dbReference type="CDD" id="cd24133">
    <property type="entry name" value="ASKHA_NBD_TsaD_bac"/>
    <property type="match status" value="1"/>
</dbReference>
<dbReference type="PANTHER" id="PTHR11735">
    <property type="entry name" value="TRNA N6-ADENOSINE THREONYLCARBAMOYLTRANSFERASE"/>
    <property type="match status" value="1"/>
</dbReference>
<evidence type="ECO:0000313" key="11">
    <source>
        <dbReference type="Proteomes" id="UP000093044"/>
    </source>
</evidence>
<comment type="cofactor">
    <cofactor evidence="8">
        <name>Fe(2+)</name>
        <dbReference type="ChEBI" id="CHEBI:29033"/>
    </cofactor>
    <text evidence="8">Binds 1 Fe(2+) ion per subunit.</text>
</comment>
<dbReference type="EC" id="2.3.1.234" evidence="8"/>
<feature type="binding site" evidence="8">
    <location>
        <position position="283"/>
    </location>
    <ligand>
        <name>substrate</name>
    </ligand>
</feature>
<dbReference type="FunFam" id="3.30.420.40:FF:000012">
    <property type="entry name" value="tRNA N6-adenosine threonylcarbamoyltransferase"/>
    <property type="match status" value="1"/>
</dbReference>
<dbReference type="PROSITE" id="PS01016">
    <property type="entry name" value="GLYCOPROTEASE"/>
    <property type="match status" value="1"/>
</dbReference>
<dbReference type="GO" id="GO:0005737">
    <property type="term" value="C:cytoplasm"/>
    <property type="evidence" value="ECO:0007669"/>
    <property type="project" value="UniProtKB-SubCell"/>
</dbReference>
<dbReference type="GO" id="GO:0002949">
    <property type="term" value="P:tRNA threonylcarbamoyladenosine modification"/>
    <property type="evidence" value="ECO:0007669"/>
    <property type="project" value="UniProtKB-UniRule"/>
</dbReference>
<accession>A0A1B2I5U2</accession>
<evidence type="ECO:0000256" key="6">
    <source>
        <dbReference type="ARBA" id="ARBA00023315"/>
    </source>
</evidence>
<comment type="catalytic activity">
    <reaction evidence="7 8">
        <text>L-threonylcarbamoyladenylate + adenosine(37) in tRNA = N(6)-L-threonylcarbamoyladenosine(37) in tRNA + AMP + H(+)</text>
        <dbReference type="Rhea" id="RHEA:37059"/>
        <dbReference type="Rhea" id="RHEA-COMP:10162"/>
        <dbReference type="Rhea" id="RHEA-COMP:10163"/>
        <dbReference type="ChEBI" id="CHEBI:15378"/>
        <dbReference type="ChEBI" id="CHEBI:73682"/>
        <dbReference type="ChEBI" id="CHEBI:74411"/>
        <dbReference type="ChEBI" id="CHEBI:74418"/>
        <dbReference type="ChEBI" id="CHEBI:456215"/>
        <dbReference type="EC" id="2.3.1.234"/>
    </reaction>
</comment>
<feature type="domain" description="Gcp-like" evidence="9">
    <location>
        <begin position="31"/>
        <end position="317"/>
    </location>
</feature>
<evidence type="ECO:0000256" key="4">
    <source>
        <dbReference type="ARBA" id="ARBA00022723"/>
    </source>
</evidence>
<evidence type="ECO:0000259" key="9">
    <source>
        <dbReference type="Pfam" id="PF00814"/>
    </source>
</evidence>
<dbReference type="Pfam" id="PF00814">
    <property type="entry name" value="TsaD"/>
    <property type="match status" value="1"/>
</dbReference>
<evidence type="ECO:0000256" key="1">
    <source>
        <dbReference type="ARBA" id="ARBA00022490"/>
    </source>
</evidence>
<evidence type="ECO:0000256" key="5">
    <source>
        <dbReference type="ARBA" id="ARBA00023004"/>
    </source>
</evidence>
<name>A0A1B2I5U2_9BACT</name>
<keyword evidence="1 8" id="KW-0963">Cytoplasm</keyword>
<dbReference type="NCBIfam" id="TIGR03723">
    <property type="entry name" value="T6A_TsaD_YgjD"/>
    <property type="match status" value="1"/>
</dbReference>
<reference evidence="10" key="1">
    <citation type="submission" date="2016-08" db="EMBL/GenBank/DDBJ databases">
        <title>Complete genome of Cloacibacillus porcorum.</title>
        <authorList>
            <person name="Looft T."/>
            <person name="Bayles D.O."/>
            <person name="Alt D.P."/>
        </authorList>
    </citation>
    <scope>NUCLEOTIDE SEQUENCE [LARGE SCALE GENOMIC DNA]</scope>
    <source>
        <strain evidence="10">CL-84</strain>
    </source>
</reference>
<comment type="subcellular location">
    <subcellularLocation>
        <location evidence="8">Cytoplasm</location>
    </subcellularLocation>
</comment>
<sequence length="343" mass="35799">MAEGGKRFLTLGIESSCDDTALAVLEGGHGLLAEVISSQIDSHSVYGGVVPELASRMHQEAILPLLESVLAKAGIGEPAKELSLIAVTSGPGLMGSLLVGVMTAKALSQGWGVPLIGVNHLEGHIFANAAVSEELKPPFISLIVSGGHTEVVLVRAFGDYELLGSTRDDAAGEAYDKVSKVLGLGYPGGPIIDRLAADGDPNAFQLPLPLASTKEIEFSFSGLKTAAMTLIGKETALGEEFPLADLCASFQKAVVDSLMGKIKLAVKRTGVKRLTVSGGVAANSGLRAALAEYSRDRGVELFLPPRGMCTDNAVMIAAAGYSSYMRGNRSDLHLSPNPSWSIW</sequence>
<proteinExistence type="inferred from homology"/>
<keyword evidence="3 8" id="KW-0819">tRNA processing</keyword>
<feature type="binding site" evidence="8">
    <location>
        <position position="311"/>
    </location>
    <ligand>
        <name>Fe cation</name>
        <dbReference type="ChEBI" id="CHEBI:24875"/>
    </ligand>
</feature>
<feature type="binding site" evidence="8">
    <location>
        <position position="120"/>
    </location>
    <ligand>
        <name>Fe cation</name>
        <dbReference type="ChEBI" id="CHEBI:24875"/>
    </ligand>
</feature>
<keyword evidence="5 8" id="KW-0408">Iron</keyword>
<dbReference type="GO" id="GO:0061711">
    <property type="term" value="F:tRNA N(6)-L-threonylcarbamoyladenine synthase activity"/>
    <property type="evidence" value="ECO:0007669"/>
    <property type="project" value="UniProtKB-EC"/>
</dbReference>
<dbReference type="KEGG" id="cpor:BED41_09855"/>
<evidence type="ECO:0000256" key="8">
    <source>
        <dbReference type="HAMAP-Rule" id="MF_01445"/>
    </source>
</evidence>
<dbReference type="PRINTS" id="PR00789">
    <property type="entry name" value="OSIALOPTASE"/>
</dbReference>
<feature type="binding site" evidence="8">
    <location>
        <position position="189"/>
    </location>
    <ligand>
        <name>substrate</name>
    </ligand>
</feature>
<dbReference type="EMBL" id="CP016757">
    <property type="protein sequence ID" value="ANZ45345.1"/>
    <property type="molecule type" value="Genomic_DNA"/>
</dbReference>
<comment type="similarity">
    <text evidence="8">Belongs to the KAE1 / TsaD family.</text>
</comment>
<dbReference type="FunFam" id="3.30.420.40:FF:000040">
    <property type="entry name" value="tRNA N6-adenosine threonylcarbamoyltransferase"/>
    <property type="match status" value="1"/>
</dbReference>
<dbReference type="GO" id="GO:0005506">
    <property type="term" value="F:iron ion binding"/>
    <property type="evidence" value="ECO:0007669"/>
    <property type="project" value="UniProtKB-UniRule"/>
</dbReference>
<dbReference type="InterPro" id="IPR017861">
    <property type="entry name" value="KAE1/TsaD"/>
</dbReference>
<keyword evidence="6 8" id="KW-0012">Acyltransferase</keyword>
<feature type="binding site" evidence="8">
    <location>
        <position position="176"/>
    </location>
    <ligand>
        <name>substrate</name>
    </ligand>
</feature>
<dbReference type="InterPro" id="IPR017860">
    <property type="entry name" value="Peptidase_M22_CS"/>
</dbReference>
<dbReference type="Proteomes" id="UP000093044">
    <property type="component" value="Chromosome"/>
</dbReference>
<dbReference type="NCBIfam" id="TIGR00329">
    <property type="entry name" value="gcp_kae1"/>
    <property type="match status" value="1"/>
</dbReference>
<dbReference type="AlphaFoldDB" id="A0A1B2I5U2"/>
<evidence type="ECO:0000256" key="2">
    <source>
        <dbReference type="ARBA" id="ARBA00022679"/>
    </source>
</evidence>
<feature type="binding site" evidence="8">
    <location>
        <position position="193"/>
    </location>
    <ligand>
        <name>substrate</name>
    </ligand>
</feature>
<dbReference type="OrthoDB" id="9806197at2"/>
<dbReference type="InterPro" id="IPR000905">
    <property type="entry name" value="Gcp-like_dom"/>
</dbReference>